<dbReference type="OrthoDB" id="6120956at2"/>
<dbReference type="EMBL" id="MDTQ01000001">
    <property type="protein sequence ID" value="ODC03810.1"/>
    <property type="molecule type" value="Genomic_DNA"/>
</dbReference>
<proteinExistence type="predicted"/>
<dbReference type="AlphaFoldDB" id="A0A1E2V9X6"/>
<dbReference type="Proteomes" id="UP000094291">
    <property type="component" value="Unassembled WGS sequence"/>
</dbReference>
<gene>
    <name evidence="1" type="ORF">BFW38_09915</name>
</gene>
<dbReference type="STRING" id="197479.BFW38_09915"/>
<dbReference type="InterPro" id="IPR014987">
    <property type="entry name" value="UPF_YfcL"/>
</dbReference>
<accession>A0A1E2V9X6</accession>
<sequence>MQPPAYNKRAQQLHFTLSEMEQTAPAEQLFALGYLIPQIELVAEHADIPDDADFDQVFETWLSQVFNEDDLSQEDRDEIHSVWHQARLATPR</sequence>
<keyword evidence="2" id="KW-1185">Reference proteome</keyword>
<reference evidence="1 2" key="1">
    <citation type="submission" date="2016-08" db="EMBL/GenBank/DDBJ databases">
        <authorList>
            <person name="Seilhamer J.J."/>
        </authorList>
    </citation>
    <scope>NUCLEOTIDE SEQUENCE [LARGE SCALE GENOMIC DNA]</scope>
    <source>
        <strain evidence="1 2">PH27A</strain>
    </source>
</reference>
<evidence type="ECO:0000313" key="2">
    <source>
        <dbReference type="Proteomes" id="UP000094291"/>
    </source>
</evidence>
<dbReference type="Pfam" id="PF08891">
    <property type="entry name" value="YfcL"/>
    <property type="match status" value="1"/>
</dbReference>
<evidence type="ECO:0008006" key="3">
    <source>
        <dbReference type="Google" id="ProtNLM"/>
    </source>
</evidence>
<evidence type="ECO:0000313" key="1">
    <source>
        <dbReference type="EMBL" id="ODC03810.1"/>
    </source>
</evidence>
<name>A0A1E2V9X6_9GAMM</name>
<organism evidence="1 2">
    <name type="scientific">Terasakiispira papahanaumokuakeensis</name>
    <dbReference type="NCBI Taxonomy" id="197479"/>
    <lineage>
        <taxon>Bacteria</taxon>
        <taxon>Pseudomonadati</taxon>
        <taxon>Pseudomonadota</taxon>
        <taxon>Gammaproteobacteria</taxon>
        <taxon>Oceanospirillales</taxon>
        <taxon>Terasakiispira</taxon>
    </lineage>
</organism>
<dbReference type="RefSeq" id="WP_068998357.1">
    <property type="nucleotide sequence ID" value="NZ_MDTQ01000001.1"/>
</dbReference>
<comment type="caution">
    <text evidence="1">The sequence shown here is derived from an EMBL/GenBank/DDBJ whole genome shotgun (WGS) entry which is preliminary data.</text>
</comment>
<protein>
    <recommendedName>
        <fullName evidence="3">YfcL protein</fullName>
    </recommendedName>
</protein>